<evidence type="ECO:0000313" key="4">
    <source>
        <dbReference type="Proteomes" id="UP001284601"/>
    </source>
</evidence>
<dbReference type="PANTHER" id="PTHR36110:SF4">
    <property type="entry name" value="RING-CLEAVING DIOXYGENASE MHQA-RELATED"/>
    <property type="match status" value="1"/>
</dbReference>
<feature type="region of interest" description="Disordered" evidence="1">
    <location>
        <begin position="223"/>
        <end position="249"/>
    </location>
</feature>
<sequence>MTGDIVPLGFGVVGGVSPAGDGRGRHRLVGRHRQRRGSERTLIAMRKIQTQGVHHITLTGADRQTSIDFWEGVLGMPFVFEQPNLDRAEESHLYFDPGDGRLITIFTNEERTPDASPRSQDAGHVHHIAFNLSNAVFRQTVERLDERGIEHSGVKDRGFMDSIYFRDPLGLLIELASYRFEPPVGHTHADVLLEAHLIRTDRGDYNIDPLHLADAIERLVERSQRSLSDDRGPGDPYRHARTDAPETTE</sequence>
<dbReference type="InterPro" id="IPR037523">
    <property type="entry name" value="VOC_core"/>
</dbReference>
<dbReference type="Proteomes" id="UP001284601">
    <property type="component" value="Unassembled WGS sequence"/>
</dbReference>
<accession>A0ABU4HI37</accession>
<comment type="caution">
    <text evidence="3">The sequence shown here is derived from an EMBL/GenBank/DDBJ whole genome shotgun (WGS) entry which is preliminary data.</text>
</comment>
<dbReference type="SUPFAM" id="SSF54593">
    <property type="entry name" value="Glyoxalase/Bleomycin resistance protein/Dihydroxybiphenyl dioxygenase"/>
    <property type="match status" value="1"/>
</dbReference>
<evidence type="ECO:0000259" key="2">
    <source>
        <dbReference type="PROSITE" id="PS51819"/>
    </source>
</evidence>
<dbReference type="EMBL" id="JAWSTH010000002">
    <property type="protein sequence ID" value="MDW5592968.1"/>
    <property type="molecule type" value="Genomic_DNA"/>
</dbReference>
<dbReference type="PANTHER" id="PTHR36110">
    <property type="entry name" value="RING-CLEAVING DIOXYGENASE MHQE-RELATED"/>
    <property type="match status" value="1"/>
</dbReference>
<feature type="domain" description="VOC" evidence="2">
    <location>
        <begin position="52"/>
        <end position="178"/>
    </location>
</feature>
<evidence type="ECO:0000256" key="1">
    <source>
        <dbReference type="SAM" id="MobiDB-lite"/>
    </source>
</evidence>
<dbReference type="InterPro" id="IPR052537">
    <property type="entry name" value="Extradiol_RC_dioxygenase"/>
</dbReference>
<reference evidence="4" key="1">
    <citation type="submission" date="2023-07" db="EMBL/GenBank/DDBJ databases">
        <title>Conexibacter stalactiti sp. nov., isolated from stalactites in a lava cave and emended description of the genus Conexibacter.</title>
        <authorList>
            <person name="Lee S.D."/>
        </authorList>
    </citation>
    <scope>NUCLEOTIDE SEQUENCE [LARGE SCALE GENOMIC DNA]</scope>
    <source>
        <strain evidence="4">KCTC 39840</strain>
    </source>
</reference>
<evidence type="ECO:0000313" key="3">
    <source>
        <dbReference type="EMBL" id="MDW5592968.1"/>
    </source>
</evidence>
<dbReference type="PROSITE" id="PS51819">
    <property type="entry name" value="VOC"/>
    <property type="match status" value="1"/>
</dbReference>
<dbReference type="InterPro" id="IPR029068">
    <property type="entry name" value="Glyas_Bleomycin-R_OHBP_Dase"/>
</dbReference>
<reference evidence="3 4" key="2">
    <citation type="submission" date="2023-10" db="EMBL/GenBank/DDBJ databases">
        <authorList>
            <person name="Han X.F."/>
        </authorList>
    </citation>
    <scope>NUCLEOTIDE SEQUENCE [LARGE SCALE GENOMIC DNA]</scope>
    <source>
        <strain evidence="3 4">KCTC 39840</strain>
    </source>
</reference>
<organism evidence="3 4">
    <name type="scientific">Conexibacter stalactiti</name>
    <dbReference type="NCBI Taxonomy" id="1940611"/>
    <lineage>
        <taxon>Bacteria</taxon>
        <taxon>Bacillati</taxon>
        <taxon>Actinomycetota</taxon>
        <taxon>Thermoleophilia</taxon>
        <taxon>Solirubrobacterales</taxon>
        <taxon>Conexibacteraceae</taxon>
        <taxon>Conexibacter</taxon>
    </lineage>
</organism>
<protein>
    <submittedName>
        <fullName evidence="3">VOC family protein</fullName>
    </submittedName>
</protein>
<dbReference type="Gene3D" id="3.10.180.10">
    <property type="entry name" value="2,3-Dihydroxybiphenyl 1,2-Dioxygenase, domain 1"/>
    <property type="match status" value="1"/>
</dbReference>
<keyword evidence="4" id="KW-1185">Reference proteome</keyword>
<proteinExistence type="predicted"/>
<name>A0ABU4HI37_9ACTN</name>
<dbReference type="Pfam" id="PF00903">
    <property type="entry name" value="Glyoxalase"/>
    <property type="match status" value="1"/>
</dbReference>
<dbReference type="InterPro" id="IPR004360">
    <property type="entry name" value="Glyas_Fos-R_dOase_dom"/>
</dbReference>
<gene>
    <name evidence="3" type="ORF">R7226_01375</name>
</gene>